<evidence type="ECO:0000256" key="3">
    <source>
        <dbReference type="ARBA" id="ARBA00022630"/>
    </source>
</evidence>
<comment type="similarity">
    <text evidence="2">Belongs to the GMC oxidoreductase family.</text>
</comment>
<evidence type="ECO:0000256" key="1">
    <source>
        <dbReference type="ARBA" id="ARBA00001974"/>
    </source>
</evidence>
<feature type="domain" description="Glucose-methanol-choline oxidoreductase N-terminal" evidence="6">
    <location>
        <begin position="246"/>
        <end position="304"/>
    </location>
</feature>
<dbReference type="InterPro" id="IPR036188">
    <property type="entry name" value="FAD/NAD-bd_sf"/>
</dbReference>
<keyword evidence="3" id="KW-0285">Flavoprotein</keyword>
<keyword evidence="9" id="KW-1185">Reference proteome</keyword>
<dbReference type="PANTHER" id="PTHR42784:SF1">
    <property type="entry name" value="PYRANOSE 2-OXIDASE"/>
    <property type="match status" value="1"/>
</dbReference>
<dbReference type="PANTHER" id="PTHR42784">
    <property type="entry name" value="PYRANOSE 2-OXIDASE"/>
    <property type="match status" value="1"/>
</dbReference>
<evidence type="ECO:0000256" key="4">
    <source>
        <dbReference type="ARBA" id="ARBA00022827"/>
    </source>
</evidence>
<dbReference type="PIRSF" id="PIRSF000137">
    <property type="entry name" value="Alcohol_oxidase"/>
    <property type="match status" value="1"/>
</dbReference>
<evidence type="ECO:0000313" key="9">
    <source>
        <dbReference type="Proteomes" id="UP000653565"/>
    </source>
</evidence>
<evidence type="ECO:0008006" key="10">
    <source>
        <dbReference type="Google" id="ProtNLM"/>
    </source>
</evidence>
<dbReference type="AlphaFoldDB" id="A0A8H4EG28"/>
<dbReference type="SUPFAM" id="SSF51905">
    <property type="entry name" value="FAD/NAD(P)-binding domain"/>
    <property type="match status" value="1"/>
</dbReference>
<evidence type="ECO:0000256" key="2">
    <source>
        <dbReference type="ARBA" id="ARBA00010790"/>
    </source>
</evidence>
<dbReference type="Pfam" id="PF00732">
    <property type="entry name" value="GMC_oxred_N"/>
    <property type="match status" value="1"/>
</dbReference>
<keyword evidence="4" id="KW-0274">FAD</keyword>
<evidence type="ECO:0000259" key="7">
    <source>
        <dbReference type="Pfam" id="PF05199"/>
    </source>
</evidence>
<comment type="cofactor">
    <cofactor evidence="1">
        <name>FAD</name>
        <dbReference type="ChEBI" id="CHEBI:57692"/>
    </cofactor>
</comment>
<dbReference type="EMBL" id="JAAAPX010000171">
    <property type="protein sequence ID" value="KAF4227658.1"/>
    <property type="molecule type" value="Genomic_DNA"/>
</dbReference>
<dbReference type="Proteomes" id="UP000653565">
    <property type="component" value="Unassembled WGS sequence"/>
</dbReference>
<organism evidence="8 9">
    <name type="scientific">Aspergillus fumigatiaffinis</name>
    <dbReference type="NCBI Taxonomy" id="340414"/>
    <lineage>
        <taxon>Eukaryota</taxon>
        <taxon>Fungi</taxon>
        <taxon>Dikarya</taxon>
        <taxon>Ascomycota</taxon>
        <taxon>Pezizomycotina</taxon>
        <taxon>Eurotiomycetes</taxon>
        <taxon>Eurotiomycetidae</taxon>
        <taxon>Eurotiales</taxon>
        <taxon>Aspergillaceae</taxon>
        <taxon>Aspergillus</taxon>
        <taxon>Aspergillus subgen. Fumigati</taxon>
    </lineage>
</organism>
<evidence type="ECO:0000256" key="5">
    <source>
        <dbReference type="ARBA" id="ARBA00023002"/>
    </source>
</evidence>
<reference evidence="8" key="2">
    <citation type="submission" date="2020-04" db="EMBL/GenBank/DDBJ databases">
        <authorList>
            <person name="Santos R.A.C."/>
            <person name="Steenwyk J.L."/>
            <person name="Rivero-Menendez O."/>
            <person name="Mead M.E."/>
            <person name="Silva L.P."/>
            <person name="Bastos R.W."/>
            <person name="Alastruey-Izquierdo A."/>
            <person name="Goldman G.H."/>
            <person name="Rokas A."/>
        </authorList>
    </citation>
    <scope>NUCLEOTIDE SEQUENCE</scope>
    <source>
        <strain evidence="8">CNM-CM6805</strain>
    </source>
</reference>
<proteinExistence type="inferred from homology"/>
<dbReference type="InterPro" id="IPR051473">
    <property type="entry name" value="P2Ox-like"/>
</dbReference>
<dbReference type="GO" id="GO:0016614">
    <property type="term" value="F:oxidoreductase activity, acting on CH-OH group of donors"/>
    <property type="evidence" value="ECO:0007669"/>
    <property type="project" value="InterPro"/>
</dbReference>
<feature type="domain" description="Glucose-methanol-choline oxidoreductase C-terminal" evidence="7">
    <location>
        <begin position="393"/>
        <end position="516"/>
    </location>
</feature>
<gene>
    <name evidence="8" type="ORF">CNMCM6805_002753</name>
</gene>
<reference evidence="8" key="1">
    <citation type="journal article" date="2020" name="bioRxiv">
        <title>Genomic and phenotypic heterogeneity of clinical isolates of the human pathogens Aspergillus fumigatus, Aspergillus lentulus and Aspergillus fumigatiaffinis.</title>
        <authorList>
            <person name="dos Santos R.A.C."/>
            <person name="Steenwyk J.L."/>
            <person name="Rivero-Menendez O."/>
            <person name="Mead M.E."/>
            <person name="Silva L.P."/>
            <person name="Bastos R.W."/>
            <person name="Alastruey-Izquierdo A."/>
            <person name="Goldman G.H."/>
            <person name="Rokas A."/>
        </authorList>
    </citation>
    <scope>NUCLEOTIDE SEQUENCE</scope>
    <source>
        <strain evidence="8">CNM-CM6805</strain>
    </source>
</reference>
<dbReference type="InterPro" id="IPR007867">
    <property type="entry name" value="GMC_OxRtase_C"/>
</dbReference>
<evidence type="ECO:0000259" key="6">
    <source>
        <dbReference type="Pfam" id="PF00732"/>
    </source>
</evidence>
<accession>A0A8H4EG28</accession>
<dbReference type="Pfam" id="PF05199">
    <property type="entry name" value="GMC_oxred_C"/>
    <property type="match status" value="1"/>
</dbReference>
<protein>
    <recommendedName>
        <fullName evidence="10">GMC family oxidoreductase</fullName>
    </recommendedName>
</protein>
<sequence>MPTKALVTENGIVARTLLKRNVDTTIRYDVIVVGSGMGGGVLASALADAGERVLILEAGSLLFPAHIGNLPRRLLIGQFQKHIWSLWEDFKVINYKNVQGSVYNGGQGFNLGGRSIFWGSFIPSLAGWELDAFPAAVKQYLLDAGPTGGYPVARRVFNADTPAPSAFQTTSKDTLNQTLPGWNAEDASVGVEYAGATNWSIPAGIFSTADLIIEDRLVQRPPNMGSAREPLTVNLNHAAWNVTFDAGDNKRATGMHCFDMLDKVQRTYTADTIVLSAGTLESAKIALLSGINNPKIGRGVTDHAILYRHFVIPPNALATTPPSETEPKSAKILLRHPSASRDDHAFDIIVELGAEFNQGRYVNPDHLKLDQDIRAGHMLCEIVFQFYSPILDANTITLKSGNPADPVNVFMQAAPPDQPLIDEARELATSVFAAYGAKPVLHERALLAADGKADLDTAKVGGVAHEVGSLRMAGDGTGVVDADLRFVGYKNLYACDNSVFPMSPAGNPSLTLVALAERLAAHIQANPGR</sequence>
<dbReference type="InterPro" id="IPR000172">
    <property type="entry name" value="GMC_OxRdtase_N"/>
</dbReference>
<dbReference type="GO" id="GO:0050660">
    <property type="term" value="F:flavin adenine dinucleotide binding"/>
    <property type="evidence" value="ECO:0007669"/>
    <property type="project" value="InterPro"/>
</dbReference>
<evidence type="ECO:0000313" key="8">
    <source>
        <dbReference type="EMBL" id="KAF4227658.1"/>
    </source>
</evidence>
<dbReference type="OrthoDB" id="269227at2759"/>
<comment type="caution">
    <text evidence="8">The sequence shown here is derived from an EMBL/GenBank/DDBJ whole genome shotgun (WGS) entry which is preliminary data.</text>
</comment>
<dbReference type="Gene3D" id="3.50.50.60">
    <property type="entry name" value="FAD/NAD(P)-binding domain"/>
    <property type="match status" value="2"/>
</dbReference>
<keyword evidence="5" id="KW-0560">Oxidoreductase</keyword>
<dbReference type="InterPro" id="IPR012132">
    <property type="entry name" value="GMC_OxRdtase"/>
</dbReference>
<name>A0A8H4EG28_9EURO</name>